<dbReference type="Proteomes" id="UP000327108">
    <property type="component" value="Unassembled WGS sequence"/>
</dbReference>
<dbReference type="EMBL" id="VYXQ01000008">
    <property type="protein sequence ID" value="KAA9368289.1"/>
    <property type="molecule type" value="Genomic_DNA"/>
</dbReference>
<organism evidence="2 3">
    <name type="scientific">Ochrobactrum quorumnocens</name>
    <dbReference type="NCBI Taxonomy" id="271865"/>
    <lineage>
        <taxon>Bacteria</taxon>
        <taxon>Pseudomonadati</taxon>
        <taxon>Pseudomonadota</taxon>
        <taxon>Alphaproteobacteria</taxon>
        <taxon>Hyphomicrobiales</taxon>
        <taxon>Brucellaceae</taxon>
        <taxon>Brucella/Ochrobactrum group</taxon>
        <taxon>Ochrobactrum</taxon>
    </lineage>
</organism>
<reference evidence="2 3" key="1">
    <citation type="submission" date="2019-09" db="EMBL/GenBank/DDBJ databases">
        <title>Biological control of the noxious weed angled onion (Allium triquetrum) thwarted by endophytic bacteria in Victoria, Australia.</title>
        <authorList>
            <person name="Tehranchian P."/>
            <person name="Adair R.J."/>
            <person name="Van T.H."/>
            <person name="Morrison P.D."/>
            <person name="Williams H."/>
            <person name="Lawrie A.C."/>
        </authorList>
    </citation>
    <scope>NUCLEOTIDE SEQUENCE [LARGE SCALE GENOMIC DNA]</scope>
    <source>
        <strain evidence="2 3">RPTAtOch1</strain>
    </source>
</reference>
<evidence type="ECO:0000259" key="1">
    <source>
        <dbReference type="SMART" id="SM00479"/>
    </source>
</evidence>
<dbReference type="Gene3D" id="3.30.420.10">
    <property type="entry name" value="Ribonuclease H-like superfamily/Ribonuclease H"/>
    <property type="match status" value="1"/>
</dbReference>
<sequence>MTGNRETGTPHASERIRVIDLETAGNGRTDVCEIGWQDVARNADGRWALTEQRGARFVNPGRAISAETMAIHHIVDAQVADAPHWKDIAPQILRNAAVGALAAHRAAFEQRYCTPQLTGGLPFICTWKCALRLWPELPRFSNQMLRYQRMPKGLVHELGLPAHRALPDAYVTAHHLRDMLNTASLNQLLAWSAEPGLLPRVPSGPDRGKGWDRISAQTLNAFLQDRDGDIRFSARTELIRRGERPAPASLEPQQGSLL</sequence>
<dbReference type="SMART" id="SM00479">
    <property type="entry name" value="EXOIII"/>
    <property type="match status" value="1"/>
</dbReference>
<dbReference type="Pfam" id="PF00929">
    <property type="entry name" value="RNase_T"/>
    <property type="match status" value="1"/>
</dbReference>
<dbReference type="InterPro" id="IPR012337">
    <property type="entry name" value="RNaseH-like_sf"/>
</dbReference>
<accession>A0A5N1JYH7</accession>
<dbReference type="GO" id="GO:0005829">
    <property type="term" value="C:cytosol"/>
    <property type="evidence" value="ECO:0007669"/>
    <property type="project" value="TreeGrafter"/>
</dbReference>
<name>A0A5N1JYH7_9HYPH</name>
<dbReference type="SUPFAM" id="SSF53098">
    <property type="entry name" value="Ribonuclease H-like"/>
    <property type="match status" value="1"/>
</dbReference>
<dbReference type="GO" id="GO:0008408">
    <property type="term" value="F:3'-5' exonuclease activity"/>
    <property type="evidence" value="ECO:0007669"/>
    <property type="project" value="TreeGrafter"/>
</dbReference>
<dbReference type="PANTHER" id="PTHR30231:SF37">
    <property type="entry name" value="EXODEOXYRIBONUCLEASE 10"/>
    <property type="match status" value="1"/>
</dbReference>
<dbReference type="AlphaFoldDB" id="A0A5N1JYH7"/>
<keyword evidence="3" id="KW-1185">Reference proteome</keyword>
<dbReference type="RefSeq" id="WP_151093341.1">
    <property type="nucleotide sequence ID" value="NZ_VYXQ01000008.1"/>
</dbReference>
<dbReference type="InterPro" id="IPR036397">
    <property type="entry name" value="RNaseH_sf"/>
</dbReference>
<gene>
    <name evidence="2" type="ORF">F3W84_10390</name>
</gene>
<evidence type="ECO:0000313" key="3">
    <source>
        <dbReference type="Proteomes" id="UP000327108"/>
    </source>
</evidence>
<protein>
    <submittedName>
        <fullName evidence="2">DNA polymerase III subunit epsilon</fullName>
    </submittedName>
</protein>
<dbReference type="PANTHER" id="PTHR30231">
    <property type="entry name" value="DNA POLYMERASE III SUBUNIT EPSILON"/>
    <property type="match status" value="1"/>
</dbReference>
<dbReference type="GO" id="GO:0045004">
    <property type="term" value="P:DNA replication proofreading"/>
    <property type="evidence" value="ECO:0007669"/>
    <property type="project" value="TreeGrafter"/>
</dbReference>
<evidence type="ECO:0000313" key="2">
    <source>
        <dbReference type="EMBL" id="KAA9368289.1"/>
    </source>
</evidence>
<feature type="domain" description="Exonuclease" evidence="1">
    <location>
        <begin position="15"/>
        <end position="185"/>
    </location>
</feature>
<proteinExistence type="predicted"/>
<dbReference type="CDD" id="cd06127">
    <property type="entry name" value="DEDDh"/>
    <property type="match status" value="1"/>
</dbReference>
<dbReference type="GO" id="GO:0003676">
    <property type="term" value="F:nucleic acid binding"/>
    <property type="evidence" value="ECO:0007669"/>
    <property type="project" value="InterPro"/>
</dbReference>
<comment type="caution">
    <text evidence="2">The sequence shown here is derived from an EMBL/GenBank/DDBJ whole genome shotgun (WGS) entry which is preliminary data.</text>
</comment>
<dbReference type="InterPro" id="IPR013520">
    <property type="entry name" value="Ribonucl_H"/>
</dbReference>